<evidence type="ECO:0008006" key="3">
    <source>
        <dbReference type="Google" id="ProtNLM"/>
    </source>
</evidence>
<sequence>MRRTVEQCPTDVVLALSACPLVDLEYANDVVIFAASSTKLRDVDIVLMLAAACELRLRYDKTNFDTRLKTCLNDDVHRAGVRTTVVVRVRRKDSFDESKAGQNLRLGRWLLVNRICRSMPLLTLVGSAKL</sequence>
<comment type="caution">
    <text evidence="1">The sequence shown here is derived from an EMBL/GenBank/DDBJ whole genome shotgun (WGS) entry which is preliminary data.</text>
</comment>
<protein>
    <recommendedName>
        <fullName evidence="3">Reverse transcriptase domain-containing protein</fullName>
    </recommendedName>
</protein>
<accession>A0ABR1EQU7</accession>
<keyword evidence="2" id="KW-1185">Reference proteome</keyword>
<evidence type="ECO:0000313" key="2">
    <source>
        <dbReference type="Proteomes" id="UP001303046"/>
    </source>
</evidence>
<proteinExistence type="predicted"/>
<organism evidence="1 2">
    <name type="scientific">Necator americanus</name>
    <name type="common">Human hookworm</name>
    <dbReference type="NCBI Taxonomy" id="51031"/>
    <lineage>
        <taxon>Eukaryota</taxon>
        <taxon>Metazoa</taxon>
        <taxon>Ecdysozoa</taxon>
        <taxon>Nematoda</taxon>
        <taxon>Chromadorea</taxon>
        <taxon>Rhabditida</taxon>
        <taxon>Rhabditina</taxon>
        <taxon>Rhabditomorpha</taxon>
        <taxon>Strongyloidea</taxon>
        <taxon>Ancylostomatidae</taxon>
        <taxon>Bunostominae</taxon>
        <taxon>Necator</taxon>
    </lineage>
</organism>
<dbReference type="Proteomes" id="UP001303046">
    <property type="component" value="Unassembled WGS sequence"/>
</dbReference>
<gene>
    <name evidence="1" type="primary">Necator_chrX.g24695</name>
    <name evidence="1" type="ORF">RB195_024530</name>
</gene>
<evidence type="ECO:0000313" key="1">
    <source>
        <dbReference type="EMBL" id="KAK6764246.1"/>
    </source>
</evidence>
<name>A0ABR1EQU7_NECAM</name>
<dbReference type="EMBL" id="JAVFWL010000006">
    <property type="protein sequence ID" value="KAK6764246.1"/>
    <property type="molecule type" value="Genomic_DNA"/>
</dbReference>
<reference evidence="1 2" key="1">
    <citation type="submission" date="2023-08" db="EMBL/GenBank/DDBJ databases">
        <title>A Necator americanus chromosomal reference genome.</title>
        <authorList>
            <person name="Ilik V."/>
            <person name="Petrzelkova K.J."/>
            <person name="Pardy F."/>
            <person name="Fuh T."/>
            <person name="Niatou-Singa F.S."/>
            <person name="Gouil Q."/>
            <person name="Baker L."/>
            <person name="Ritchie M.E."/>
            <person name="Jex A.R."/>
            <person name="Gazzola D."/>
            <person name="Li H."/>
            <person name="Toshio Fujiwara R."/>
            <person name="Zhan B."/>
            <person name="Aroian R.V."/>
            <person name="Pafco B."/>
            <person name="Schwarz E.M."/>
        </authorList>
    </citation>
    <scope>NUCLEOTIDE SEQUENCE [LARGE SCALE GENOMIC DNA]</scope>
    <source>
        <strain evidence="1 2">Aroian</strain>
        <tissue evidence="1">Whole animal</tissue>
    </source>
</reference>